<dbReference type="InterPro" id="IPR002509">
    <property type="entry name" value="NODB_dom"/>
</dbReference>
<protein>
    <submittedName>
        <fullName evidence="2">Polysaccharide deacetylase family protein</fullName>
    </submittedName>
</protein>
<gene>
    <name evidence="2" type="ORF">GXP70_22170</name>
</gene>
<reference evidence="2 3" key="1">
    <citation type="submission" date="2020-01" db="EMBL/GenBank/DDBJ databases">
        <title>Paenibacillus sp. nov., isolated from tomato rhizosphere.</title>
        <authorList>
            <person name="Weon H.-Y."/>
            <person name="Lee S.A."/>
        </authorList>
    </citation>
    <scope>NUCLEOTIDE SEQUENCE [LARGE SCALE GENOMIC DNA]</scope>
    <source>
        <strain evidence="2 3">12200R-189</strain>
    </source>
</reference>
<dbReference type="InterPro" id="IPR050248">
    <property type="entry name" value="Polysacc_deacetylase_ArnD"/>
</dbReference>
<dbReference type="SUPFAM" id="SSF88713">
    <property type="entry name" value="Glycoside hydrolase/deacetylase"/>
    <property type="match status" value="1"/>
</dbReference>
<dbReference type="Proteomes" id="UP000476064">
    <property type="component" value="Chromosome"/>
</dbReference>
<evidence type="ECO:0000313" key="3">
    <source>
        <dbReference type="Proteomes" id="UP000476064"/>
    </source>
</evidence>
<keyword evidence="3" id="KW-1185">Reference proteome</keyword>
<dbReference type="InterPro" id="IPR011330">
    <property type="entry name" value="Glyco_hydro/deAcase_b/a-brl"/>
</dbReference>
<dbReference type="AlphaFoldDB" id="A0A6C0G3R3"/>
<name>A0A6C0G3R3_9BACL</name>
<proteinExistence type="predicted"/>
<dbReference type="GO" id="GO:0016810">
    <property type="term" value="F:hydrolase activity, acting on carbon-nitrogen (but not peptide) bonds"/>
    <property type="evidence" value="ECO:0007669"/>
    <property type="project" value="InterPro"/>
</dbReference>
<dbReference type="Pfam" id="PF01522">
    <property type="entry name" value="Polysacc_deac_1"/>
    <property type="match status" value="1"/>
</dbReference>
<dbReference type="GO" id="GO:0005975">
    <property type="term" value="P:carbohydrate metabolic process"/>
    <property type="evidence" value="ECO:0007669"/>
    <property type="project" value="InterPro"/>
</dbReference>
<dbReference type="PANTHER" id="PTHR10587">
    <property type="entry name" value="GLYCOSYL TRANSFERASE-RELATED"/>
    <property type="match status" value="1"/>
</dbReference>
<dbReference type="RefSeq" id="WP_162358854.1">
    <property type="nucleotide sequence ID" value="NZ_CP048209.1"/>
</dbReference>
<dbReference type="EMBL" id="CP048209">
    <property type="protein sequence ID" value="QHT62421.1"/>
    <property type="molecule type" value="Genomic_DNA"/>
</dbReference>
<evidence type="ECO:0000259" key="1">
    <source>
        <dbReference type="PROSITE" id="PS51677"/>
    </source>
</evidence>
<organism evidence="2 3">
    <name type="scientific">Paenibacillus lycopersici</name>
    <dbReference type="NCBI Taxonomy" id="2704462"/>
    <lineage>
        <taxon>Bacteria</taxon>
        <taxon>Bacillati</taxon>
        <taxon>Bacillota</taxon>
        <taxon>Bacilli</taxon>
        <taxon>Bacillales</taxon>
        <taxon>Paenibacillaceae</taxon>
        <taxon>Paenibacillus</taxon>
    </lineage>
</organism>
<evidence type="ECO:0000313" key="2">
    <source>
        <dbReference type="EMBL" id="QHT62421.1"/>
    </source>
</evidence>
<dbReference type="KEGG" id="plyc:GXP70_22170"/>
<feature type="domain" description="NodB homology" evidence="1">
    <location>
        <begin position="13"/>
        <end position="195"/>
    </location>
</feature>
<sequence length="206" mass="22920">MSETIHSVPTSSKAIAITFDDGPDKTYTRQTADMFNAVSGKATFFMIGEKIEAEPDFVREIHGEGHEIGNHSYSHPHLTQIAEAEAFAELERTDKAIERTIGRRPAVFRAPYLDCNEGTLALAGRFGYGTIGALNLNTRDWETPGVDFILEHTWDHIRDGAILLFHDGAGGDRSQTMEAVRILLDKLTAEGYELVTVSELLQRQDR</sequence>
<dbReference type="Gene3D" id="3.20.20.370">
    <property type="entry name" value="Glycoside hydrolase/deacetylase"/>
    <property type="match status" value="1"/>
</dbReference>
<accession>A0A6C0G3R3</accession>
<dbReference type="PROSITE" id="PS51677">
    <property type="entry name" value="NODB"/>
    <property type="match status" value="1"/>
</dbReference>